<evidence type="ECO:0000313" key="4">
    <source>
        <dbReference type="Proteomes" id="UP000182253"/>
    </source>
</evidence>
<protein>
    <recommendedName>
        <fullName evidence="2">NAD-dependent epimerase/dehydratase domain-containing protein</fullName>
    </recommendedName>
</protein>
<evidence type="ECO:0000313" key="3">
    <source>
        <dbReference type="EMBL" id="OGI62233.1"/>
    </source>
</evidence>
<accession>A0A1F6UY16</accession>
<dbReference type="Proteomes" id="UP000182253">
    <property type="component" value="Unassembled WGS sequence"/>
</dbReference>
<proteinExistence type="predicted"/>
<comment type="caution">
    <text evidence="3">The sequence shown here is derived from an EMBL/GenBank/DDBJ whole genome shotgun (WGS) entry which is preliminary data.</text>
</comment>
<dbReference type="STRING" id="1801735.A2645_01395"/>
<evidence type="ECO:0000259" key="2">
    <source>
        <dbReference type="Pfam" id="PF01370"/>
    </source>
</evidence>
<dbReference type="PANTHER" id="PTHR43574">
    <property type="entry name" value="EPIMERASE-RELATED"/>
    <property type="match status" value="1"/>
</dbReference>
<dbReference type="Pfam" id="PF01370">
    <property type="entry name" value="Epimerase"/>
    <property type="match status" value="1"/>
</dbReference>
<feature type="domain" description="NAD-dependent epimerase/dehydratase" evidence="2">
    <location>
        <begin position="4"/>
        <end position="244"/>
    </location>
</feature>
<sequence>MTYLVTGSAGFIGFHLAKRLLDLGHFVVGVDNFNNYYDPSLKEARNAILEKYPAYKVVRGDLSDLFFVKDVFKKYEIQKIAHLAAQAGVRYSLLNPHAYVSANLVGFVNLIEEAKNAGVRDFIYASSSSVYGNSCQTPFCVSDPVDKPISLYAATKKANELIAHTYHHLYGLNCTGLRFFTVYGPYGRPDMAIFKFTEAILKNKPIEIYNFGKLRRDFTYVDDIIDGVLKCLEKSYPCEVFNIGNNQTVELEHFINCLEKSAGRKALKRYLPMQPGDVLETWADIDYSKEKLGYNPKTKIEEGAQKFVDWYKEYYKHENTNA</sequence>
<dbReference type="Gene3D" id="3.90.25.10">
    <property type="entry name" value="UDP-galactose 4-epimerase, domain 1"/>
    <property type="match status" value="1"/>
</dbReference>
<organism evidence="3 4">
    <name type="scientific">Candidatus Nomurabacteria bacterium RIFCSPHIGHO2_01_FULL_39_9</name>
    <dbReference type="NCBI Taxonomy" id="1801735"/>
    <lineage>
        <taxon>Bacteria</taxon>
        <taxon>Candidatus Nomuraibacteriota</taxon>
    </lineage>
</organism>
<evidence type="ECO:0000256" key="1">
    <source>
        <dbReference type="ARBA" id="ARBA00023027"/>
    </source>
</evidence>
<dbReference type="AlphaFoldDB" id="A0A1F6UY16"/>
<dbReference type="SUPFAM" id="SSF51735">
    <property type="entry name" value="NAD(P)-binding Rossmann-fold domains"/>
    <property type="match status" value="1"/>
</dbReference>
<keyword evidence="1" id="KW-0520">NAD</keyword>
<dbReference type="Gene3D" id="3.40.50.720">
    <property type="entry name" value="NAD(P)-binding Rossmann-like Domain"/>
    <property type="match status" value="1"/>
</dbReference>
<dbReference type="PRINTS" id="PR01713">
    <property type="entry name" value="NUCEPIMERASE"/>
</dbReference>
<name>A0A1F6UY16_9BACT</name>
<dbReference type="EMBL" id="MFTL01000001">
    <property type="protein sequence ID" value="OGI62233.1"/>
    <property type="molecule type" value="Genomic_DNA"/>
</dbReference>
<reference evidence="3 4" key="1">
    <citation type="journal article" date="2016" name="Nat. Commun.">
        <title>Thousands of microbial genomes shed light on interconnected biogeochemical processes in an aquifer system.</title>
        <authorList>
            <person name="Anantharaman K."/>
            <person name="Brown C.T."/>
            <person name="Hug L.A."/>
            <person name="Sharon I."/>
            <person name="Castelle C.J."/>
            <person name="Probst A.J."/>
            <person name="Thomas B.C."/>
            <person name="Singh A."/>
            <person name="Wilkins M.J."/>
            <person name="Karaoz U."/>
            <person name="Brodie E.L."/>
            <person name="Williams K.H."/>
            <person name="Hubbard S.S."/>
            <person name="Banfield J.F."/>
        </authorList>
    </citation>
    <scope>NUCLEOTIDE SEQUENCE [LARGE SCALE GENOMIC DNA]</scope>
</reference>
<dbReference type="InterPro" id="IPR001509">
    <property type="entry name" value="Epimerase_deHydtase"/>
</dbReference>
<gene>
    <name evidence="3" type="ORF">A2645_01395</name>
</gene>
<dbReference type="InterPro" id="IPR036291">
    <property type="entry name" value="NAD(P)-bd_dom_sf"/>
</dbReference>